<dbReference type="InterPro" id="IPR025665">
    <property type="entry name" value="Beta-barrel_OMP_2"/>
</dbReference>
<proteinExistence type="predicted"/>
<dbReference type="RefSeq" id="WP_147099976.1">
    <property type="nucleotide sequence ID" value="NZ_VOOS01000003.1"/>
</dbReference>
<name>A0A5C6RSD3_9FLAO</name>
<evidence type="ECO:0000313" key="2">
    <source>
        <dbReference type="EMBL" id="TXB65173.1"/>
    </source>
</evidence>
<organism evidence="2 3">
    <name type="scientific">Vicingus serpentipes</name>
    <dbReference type="NCBI Taxonomy" id="1926625"/>
    <lineage>
        <taxon>Bacteria</taxon>
        <taxon>Pseudomonadati</taxon>
        <taxon>Bacteroidota</taxon>
        <taxon>Flavobacteriia</taxon>
        <taxon>Flavobacteriales</taxon>
        <taxon>Vicingaceae</taxon>
        <taxon>Vicingus</taxon>
    </lineage>
</organism>
<comment type="caution">
    <text evidence="2">The sequence shown here is derived from an EMBL/GenBank/DDBJ whole genome shotgun (WGS) entry which is preliminary data.</text>
</comment>
<accession>A0A5C6RSD3</accession>
<protein>
    <submittedName>
        <fullName evidence="2">PorT family protein</fullName>
    </submittedName>
</protein>
<dbReference type="AlphaFoldDB" id="A0A5C6RSD3"/>
<gene>
    <name evidence="2" type="ORF">FRY74_07040</name>
</gene>
<evidence type="ECO:0000313" key="3">
    <source>
        <dbReference type="Proteomes" id="UP000321721"/>
    </source>
</evidence>
<dbReference type="EMBL" id="VOOS01000003">
    <property type="protein sequence ID" value="TXB65173.1"/>
    <property type="molecule type" value="Genomic_DNA"/>
</dbReference>
<dbReference type="OrthoDB" id="1467314at2"/>
<feature type="domain" description="Outer membrane protein beta-barrel" evidence="1">
    <location>
        <begin position="58"/>
        <end position="197"/>
    </location>
</feature>
<sequence length="251" mass="29094">MKIRLNLLIFFCLVFIMNSSLLSQERVTTFGIQIKPIIPSSLFNTGEQLLDQNNVFFSVKPKLGYSFGMVIRKGLTKTLSLETGINYLKRGYDLSIDDEDLNFNENSNFNLINYEIPVSLLVYVKLSREMYMNVSGGVSMDIYPSDLYTFSPSFQNDVIVSDWIQTSLIANVGWEYRTEESGYFYLGGSYHRPFSPIAKEIVWYNGNGRDERPIFELIGNYVTIDFRYFFHEDPEKKKRKVKKSIKTGKTK</sequence>
<reference evidence="2 3" key="1">
    <citation type="submission" date="2019-08" db="EMBL/GenBank/DDBJ databases">
        <title>Genome of Vicingus serpentipes NCIMB 15042.</title>
        <authorList>
            <person name="Bowman J.P."/>
        </authorList>
    </citation>
    <scope>NUCLEOTIDE SEQUENCE [LARGE SCALE GENOMIC DNA]</scope>
    <source>
        <strain evidence="2 3">NCIMB 15042</strain>
    </source>
</reference>
<evidence type="ECO:0000259" key="1">
    <source>
        <dbReference type="Pfam" id="PF13568"/>
    </source>
</evidence>
<dbReference type="Pfam" id="PF13568">
    <property type="entry name" value="OMP_b-brl_2"/>
    <property type="match status" value="1"/>
</dbReference>
<dbReference type="Proteomes" id="UP000321721">
    <property type="component" value="Unassembled WGS sequence"/>
</dbReference>
<keyword evidence="3" id="KW-1185">Reference proteome</keyword>